<name>A0A0D2MG96_9CHLO</name>
<dbReference type="GeneID" id="25741096"/>
<accession>A0A0D2MG96</accession>
<protein>
    <submittedName>
        <fullName evidence="1">Uncharacterized protein</fullName>
    </submittedName>
</protein>
<dbReference type="AlphaFoldDB" id="A0A0D2MG96"/>
<dbReference type="EMBL" id="KK101756">
    <property type="protein sequence ID" value="KIY99741.1"/>
    <property type="molecule type" value="Genomic_DNA"/>
</dbReference>
<dbReference type="Proteomes" id="UP000054498">
    <property type="component" value="Unassembled WGS sequence"/>
</dbReference>
<dbReference type="KEGG" id="mng:MNEG_8220"/>
<dbReference type="OrthoDB" id="341421at2759"/>
<organism evidence="1 2">
    <name type="scientific">Monoraphidium neglectum</name>
    <dbReference type="NCBI Taxonomy" id="145388"/>
    <lineage>
        <taxon>Eukaryota</taxon>
        <taxon>Viridiplantae</taxon>
        <taxon>Chlorophyta</taxon>
        <taxon>core chlorophytes</taxon>
        <taxon>Chlorophyceae</taxon>
        <taxon>CS clade</taxon>
        <taxon>Sphaeropleales</taxon>
        <taxon>Selenastraceae</taxon>
        <taxon>Monoraphidium</taxon>
    </lineage>
</organism>
<keyword evidence="2" id="KW-1185">Reference proteome</keyword>
<sequence length="108" mass="12238">MADPDNSASHGTVRLRGWCFCANHGLEYCHRCCMDFRMCNNVRLQDELTEEQLERLTEQAIGVPDDARPPLHVQGAYELLRDGTAVCFAHSAVGCERCFDFERQVMDG</sequence>
<evidence type="ECO:0000313" key="1">
    <source>
        <dbReference type="EMBL" id="KIY99741.1"/>
    </source>
</evidence>
<evidence type="ECO:0000313" key="2">
    <source>
        <dbReference type="Proteomes" id="UP000054498"/>
    </source>
</evidence>
<proteinExistence type="predicted"/>
<reference evidence="1 2" key="1">
    <citation type="journal article" date="2013" name="BMC Genomics">
        <title>Reconstruction of the lipid metabolism for the microalga Monoraphidium neglectum from its genome sequence reveals characteristics suitable for biofuel production.</title>
        <authorList>
            <person name="Bogen C."/>
            <person name="Al-Dilaimi A."/>
            <person name="Albersmeier A."/>
            <person name="Wichmann J."/>
            <person name="Grundmann M."/>
            <person name="Rupp O."/>
            <person name="Lauersen K.J."/>
            <person name="Blifernez-Klassen O."/>
            <person name="Kalinowski J."/>
            <person name="Goesmann A."/>
            <person name="Mussgnug J.H."/>
            <person name="Kruse O."/>
        </authorList>
    </citation>
    <scope>NUCLEOTIDE SEQUENCE [LARGE SCALE GENOMIC DNA]</scope>
    <source>
        <strain evidence="1 2">SAG 48.87</strain>
    </source>
</reference>
<dbReference type="RefSeq" id="XP_013898761.1">
    <property type="nucleotide sequence ID" value="XM_014043307.1"/>
</dbReference>
<gene>
    <name evidence="1" type="ORF">MNEG_8220</name>
</gene>